<protein>
    <recommendedName>
        <fullName evidence="2">non-specific serine/threonine protein kinase</fullName>
        <ecNumber evidence="2">2.7.11.1</ecNumber>
    </recommendedName>
</protein>
<dbReference type="InterPro" id="IPR011009">
    <property type="entry name" value="Kinase-like_dom_sf"/>
</dbReference>
<comment type="similarity">
    <text evidence="11">Belongs to the protein kinase superfamily. Ser/Thr protein kinase family. CDPK subfamily.</text>
</comment>
<feature type="binding site" evidence="14 15">
    <location>
        <position position="102"/>
    </location>
    <ligand>
        <name>ATP</name>
        <dbReference type="ChEBI" id="CHEBI:30616"/>
    </ligand>
</feature>
<dbReference type="PROSITE" id="PS00107">
    <property type="entry name" value="PROTEIN_KINASE_ATP"/>
    <property type="match status" value="1"/>
</dbReference>
<dbReference type="AlphaFoldDB" id="A0A7J6R9G0"/>
<feature type="signal peptide" evidence="16">
    <location>
        <begin position="1"/>
        <end position="20"/>
    </location>
</feature>
<feature type="non-terminal residue" evidence="18">
    <location>
        <position position="187"/>
    </location>
</feature>
<dbReference type="Pfam" id="PF00069">
    <property type="entry name" value="Pkinase"/>
    <property type="match status" value="1"/>
</dbReference>
<evidence type="ECO:0000256" key="8">
    <source>
        <dbReference type="ARBA" id="ARBA00022777"/>
    </source>
</evidence>
<keyword evidence="8" id="KW-0418">Kinase</keyword>
<evidence type="ECO:0000256" key="7">
    <source>
        <dbReference type="ARBA" id="ARBA00022741"/>
    </source>
</evidence>
<dbReference type="FunFam" id="3.30.200.20:FF:000315">
    <property type="entry name" value="Calcium-dependent protein kinase 3"/>
    <property type="match status" value="1"/>
</dbReference>
<evidence type="ECO:0000256" key="16">
    <source>
        <dbReference type="SAM" id="SignalP"/>
    </source>
</evidence>
<evidence type="ECO:0000256" key="1">
    <source>
        <dbReference type="ARBA" id="ARBA00001946"/>
    </source>
</evidence>
<dbReference type="Proteomes" id="UP000553632">
    <property type="component" value="Unassembled WGS sequence"/>
</dbReference>
<evidence type="ECO:0000256" key="6">
    <source>
        <dbReference type="ARBA" id="ARBA00022737"/>
    </source>
</evidence>
<feature type="domain" description="Protein kinase" evidence="17">
    <location>
        <begin position="73"/>
        <end position="187"/>
    </location>
</feature>
<dbReference type="PANTHER" id="PTHR24350">
    <property type="entry name" value="SERINE/THREONINE-PROTEIN KINASE IAL-RELATED"/>
    <property type="match status" value="1"/>
</dbReference>
<evidence type="ECO:0000256" key="9">
    <source>
        <dbReference type="ARBA" id="ARBA00022837"/>
    </source>
</evidence>
<dbReference type="GO" id="GO:0004674">
    <property type="term" value="F:protein serine/threonine kinase activity"/>
    <property type="evidence" value="ECO:0007669"/>
    <property type="project" value="UniProtKB-KW"/>
</dbReference>
<gene>
    <name evidence="18" type="ORF">FOZ63_004113</name>
</gene>
<evidence type="ECO:0000313" key="18">
    <source>
        <dbReference type="EMBL" id="KAF4716330.1"/>
    </source>
</evidence>
<keyword evidence="6" id="KW-0677">Repeat</keyword>
<keyword evidence="7 14" id="KW-0547">Nucleotide-binding</keyword>
<evidence type="ECO:0000256" key="10">
    <source>
        <dbReference type="ARBA" id="ARBA00022840"/>
    </source>
</evidence>
<evidence type="ECO:0000256" key="2">
    <source>
        <dbReference type="ARBA" id="ARBA00012513"/>
    </source>
</evidence>
<keyword evidence="9" id="KW-0106">Calcium</keyword>
<dbReference type="InterPro" id="IPR000719">
    <property type="entry name" value="Prot_kinase_dom"/>
</dbReference>
<comment type="catalytic activity">
    <reaction evidence="13">
        <text>L-seryl-[protein] + ATP = O-phospho-L-seryl-[protein] + ADP + H(+)</text>
        <dbReference type="Rhea" id="RHEA:17989"/>
        <dbReference type="Rhea" id="RHEA-COMP:9863"/>
        <dbReference type="Rhea" id="RHEA-COMP:11604"/>
        <dbReference type="ChEBI" id="CHEBI:15378"/>
        <dbReference type="ChEBI" id="CHEBI:29999"/>
        <dbReference type="ChEBI" id="CHEBI:30616"/>
        <dbReference type="ChEBI" id="CHEBI:83421"/>
        <dbReference type="ChEBI" id="CHEBI:456216"/>
        <dbReference type="EC" id="2.7.11.1"/>
    </reaction>
</comment>
<evidence type="ECO:0000256" key="14">
    <source>
        <dbReference type="PIRSR" id="PIRSR630616-2"/>
    </source>
</evidence>
<keyword evidence="3" id="KW-0723">Serine/threonine-protein kinase</keyword>
<dbReference type="InterPro" id="IPR030616">
    <property type="entry name" value="Aur-like"/>
</dbReference>
<feature type="chain" id="PRO_5029598872" description="non-specific serine/threonine protein kinase" evidence="16">
    <location>
        <begin position="21"/>
        <end position="187"/>
    </location>
</feature>
<evidence type="ECO:0000256" key="4">
    <source>
        <dbReference type="ARBA" id="ARBA00022679"/>
    </source>
</evidence>
<evidence type="ECO:0000256" key="15">
    <source>
        <dbReference type="PROSITE-ProRule" id="PRU10141"/>
    </source>
</evidence>
<evidence type="ECO:0000256" key="13">
    <source>
        <dbReference type="ARBA" id="ARBA00048679"/>
    </source>
</evidence>
<keyword evidence="16" id="KW-0732">Signal</keyword>
<dbReference type="SMART" id="SM00220">
    <property type="entry name" value="S_TKc"/>
    <property type="match status" value="1"/>
</dbReference>
<keyword evidence="19" id="KW-1185">Reference proteome</keyword>
<proteinExistence type="inferred from homology"/>
<evidence type="ECO:0000256" key="12">
    <source>
        <dbReference type="ARBA" id="ARBA00047899"/>
    </source>
</evidence>
<accession>A0A7J6R9G0</accession>
<dbReference type="EC" id="2.7.11.1" evidence="2"/>
<dbReference type="SUPFAM" id="SSF56112">
    <property type="entry name" value="Protein kinase-like (PK-like)"/>
    <property type="match status" value="1"/>
</dbReference>
<evidence type="ECO:0000256" key="11">
    <source>
        <dbReference type="ARBA" id="ARBA00024334"/>
    </source>
</evidence>
<keyword evidence="5" id="KW-0479">Metal-binding</keyword>
<dbReference type="EMBL" id="JABANO010027753">
    <property type="protein sequence ID" value="KAF4716330.1"/>
    <property type="molecule type" value="Genomic_DNA"/>
</dbReference>
<sequence length="187" mass="20851">PALQLHIGLCLVMGCHCSRAVSIDGPRARKAQSADATASTASRKSITEHLSRAKPGIKSARIQQKDINQVYEILGDRVLGTGMNGEVYLARNKATGKTVAVKTLTTENLNSRKFELLRNEVEIYLHLDHPNVCRLLEVYEDETSVRLVMEACTGKELFERLASKKRYGEQDAAQVTRQMLDAVHYCH</sequence>
<evidence type="ECO:0000313" key="19">
    <source>
        <dbReference type="Proteomes" id="UP000553632"/>
    </source>
</evidence>
<reference evidence="18 19" key="1">
    <citation type="submission" date="2020-04" db="EMBL/GenBank/DDBJ databases">
        <title>Perkinsus olseni comparative genomics.</title>
        <authorList>
            <person name="Bogema D.R."/>
        </authorList>
    </citation>
    <scope>NUCLEOTIDE SEQUENCE [LARGE SCALE GENOMIC DNA]</scope>
    <source>
        <strain evidence="18 19">ATCC PRA-207</strain>
    </source>
</reference>
<evidence type="ECO:0000259" key="17">
    <source>
        <dbReference type="PROSITE" id="PS50011"/>
    </source>
</evidence>
<dbReference type="PROSITE" id="PS50011">
    <property type="entry name" value="PROTEIN_KINASE_DOM"/>
    <property type="match status" value="1"/>
</dbReference>
<dbReference type="GO" id="GO:0046872">
    <property type="term" value="F:metal ion binding"/>
    <property type="evidence" value="ECO:0007669"/>
    <property type="project" value="UniProtKB-KW"/>
</dbReference>
<dbReference type="Gene3D" id="1.10.510.10">
    <property type="entry name" value="Transferase(Phosphotransferase) domain 1"/>
    <property type="match status" value="1"/>
</dbReference>
<evidence type="ECO:0000256" key="5">
    <source>
        <dbReference type="ARBA" id="ARBA00022723"/>
    </source>
</evidence>
<comment type="caution">
    <text evidence="18">The sequence shown here is derived from an EMBL/GenBank/DDBJ whole genome shotgun (WGS) entry which is preliminary data.</text>
</comment>
<organism evidence="18 19">
    <name type="scientific">Perkinsus olseni</name>
    <name type="common">Perkinsus atlanticus</name>
    <dbReference type="NCBI Taxonomy" id="32597"/>
    <lineage>
        <taxon>Eukaryota</taxon>
        <taxon>Sar</taxon>
        <taxon>Alveolata</taxon>
        <taxon>Perkinsozoa</taxon>
        <taxon>Perkinsea</taxon>
        <taxon>Perkinsida</taxon>
        <taxon>Perkinsidae</taxon>
        <taxon>Perkinsus</taxon>
    </lineage>
</organism>
<keyword evidence="10 14" id="KW-0067">ATP-binding</keyword>
<comment type="catalytic activity">
    <reaction evidence="12">
        <text>L-threonyl-[protein] + ATP = O-phospho-L-threonyl-[protein] + ADP + H(+)</text>
        <dbReference type="Rhea" id="RHEA:46608"/>
        <dbReference type="Rhea" id="RHEA-COMP:11060"/>
        <dbReference type="Rhea" id="RHEA-COMP:11605"/>
        <dbReference type="ChEBI" id="CHEBI:15378"/>
        <dbReference type="ChEBI" id="CHEBI:30013"/>
        <dbReference type="ChEBI" id="CHEBI:30616"/>
        <dbReference type="ChEBI" id="CHEBI:61977"/>
        <dbReference type="ChEBI" id="CHEBI:456216"/>
        <dbReference type="EC" id="2.7.11.1"/>
    </reaction>
</comment>
<keyword evidence="4" id="KW-0808">Transferase</keyword>
<feature type="non-terminal residue" evidence="18">
    <location>
        <position position="1"/>
    </location>
</feature>
<dbReference type="InterPro" id="IPR017441">
    <property type="entry name" value="Protein_kinase_ATP_BS"/>
</dbReference>
<name>A0A7J6R9G0_PEROL</name>
<comment type="cofactor">
    <cofactor evidence="1">
        <name>Mg(2+)</name>
        <dbReference type="ChEBI" id="CHEBI:18420"/>
    </cofactor>
</comment>
<evidence type="ECO:0000256" key="3">
    <source>
        <dbReference type="ARBA" id="ARBA00022527"/>
    </source>
</evidence>
<dbReference type="GO" id="GO:0005524">
    <property type="term" value="F:ATP binding"/>
    <property type="evidence" value="ECO:0007669"/>
    <property type="project" value="UniProtKB-UniRule"/>
</dbReference>